<feature type="region of interest" description="Disordered" evidence="1">
    <location>
        <begin position="182"/>
        <end position="204"/>
    </location>
</feature>
<protein>
    <submittedName>
        <fullName evidence="2">Uncharacterized protein</fullName>
    </submittedName>
</protein>
<organism evidence="2 3">
    <name type="scientific">Araneus ventricosus</name>
    <name type="common">Orbweaver spider</name>
    <name type="synonym">Epeira ventricosa</name>
    <dbReference type="NCBI Taxonomy" id="182803"/>
    <lineage>
        <taxon>Eukaryota</taxon>
        <taxon>Metazoa</taxon>
        <taxon>Ecdysozoa</taxon>
        <taxon>Arthropoda</taxon>
        <taxon>Chelicerata</taxon>
        <taxon>Arachnida</taxon>
        <taxon>Araneae</taxon>
        <taxon>Araneomorphae</taxon>
        <taxon>Entelegynae</taxon>
        <taxon>Araneoidea</taxon>
        <taxon>Araneidae</taxon>
        <taxon>Araneus</taxon>
    </lineage>
</organism>
<sequence>MWSASFQIVQFSAHTFSHGSRRRWLNSCLKETLISDSGRRKFRRLVRNAFPSFEDAISFESKMMTNPAEGIYESVCERKRGDSRAPYLSGAFHPRTRGATRGRSCEITSKDGLPPPCLRTRVVGITATAIFSSTEAGLLVAHHQATARSLRRRYVLSLVEGLGAPPFLYLQAKRVPAYLSGSKSSGYSWSPPQGRKLGGNRKTESPRLAVASEILYVSSRYDSSSNEAEVLVDHHRATARPLRRRYVLSLVEGLGASPLLCPQGRRVPANLSGSNSYPCTRGEEVER</sequence>
<dbReference type="Proteomes" id="UP000499080">
    <property type="component" value="Unassembled WGS sequence"/>
</dbReference>
<keyword evidence="3" id="KW-1185">Reference proteome</keyword>
<reference evidence="2 3" key="1">
    <citation type="journal article" date="2019" name="Sci. Rep.">
        <title>Orb-weaving spider Araneus ventricosus genome elucidates the spidroin gene catalogue.</title>
        <authorList>
            <person name="Kono N."/>
            <person name="Nakamura H."/>
            <person name="Ohtoshi R."/>
            <person name="Moran D.A.P."/>
            <person name="Shinohara A."/>
            <person name="Yoshida Y."/>
            <person name="Fujiwara M."/>
            <person name="Mori M."/>
            <person name="Tomita M."/>
            <person name="Arakawa K."/>
        </authorList>
    </citation>
    <scope>NUCLEOTIDE SEQUENCE [LARGE SCALE GENOMIC DNA]</scope>
</reference>
<dbReference type="EMBL" id="BGPR01001274">
    <property type="protein sequence ID" value="GBM49864.1"/>
    <property type="molecule type" value="Genomic_DNA"/>
</dbReference>
<comment type="caution">
    <text evidence="2">The sequence shown here is derived from an EMBL/GenBank/DDBJ whole genome shotgun (WGS) entry which is preliminary data.</text>
</comment>
<evidence type="ECO:0000256" key="1">
    <source>
        <dbReference type="SAM" id="MobiDB-lite"/>
    </source>
</evidence>
<dbReference type="AlphaFoldDB" id="A0A4Y2GCY7"/>
<name>A0A4Y2GCY7_ARAVE</name>
<accession>A0A4Y2GCY7</accession>
<evidence type="ECO:0000313" key="3">
    <source>
        <dbReference type="Proteomes" id="UP000499080"/>
    </source>
</evidence>
<gene>
    <name evidence="2" type="ORF">AVEN_191259_1</name>
</gene>
<proteinExistence type="predicted"/>
<evidence type="ECO:0000313" key="2">
    <source>
        <dbReference type="EMBL" id="GBM49864.1"/>
    </source>
</evidence>